<dbReference type="InterPro" id="IPR000719">
    <property type="entry name" value="Prot_kinase_dom"/>
</dbReference>
<dbReference type="InterPro" id="IPR001245">
    <property type="entry name" value="Ser-Thr/Tyr_kinase_cat_dom"/>
</dbReference>
<organism evidence="6 7">
    <name type="scientific">Asparagus officinalis</name>
    <name type="common">Garden asparagus</name>
    <dbReference type="NCBI Taxonomy" id="4686"/>
    <lineage>
        <taxon>Eukaryota</taxon>
        <taxon>Viridiplantae</taxon>
        <taxon>Streptophyta</taxon>
        <taxon>Embryophyta</taxon>
        <taxon>Tracheophyta</taxon>
        <taxon>Spermatophyta</taxon>
        <taxon>Magnoliopsida</taxon>
        <taxon>Liliopsida</taxon>
        <taxon>Asparagales</taxon>
        <taxon>Asparagaceae</taxon>
        <taxon>Asparagoideae</taxon>
        <taxon>Asparagus</taxon>
    </lineage>
</organism>
<dbReference type="Gene3D" id="1.10.510.10">
    <property type="entry name" value="Transferase(Phosphotransferase) domain 1"/>
    <property type="match status" value="1"/>
</dbReference>
<dbReference type="GO" id="GO:0004672">
    <property type="term" value="F:protein kinase activity"/>
    <property type="evidence" value="ECO:0007669"/>
    <property type="project" value="InterPro"/>
</dbReference>
<dbReference type="EMBL" id="KV864069">
    <property type="protein sequence ID" value="ONK54847.1"/>
    <property type="molecule type" value="Genomic_DNA"/>
</dbReference>
<evidence type="ECO:0000256" key="2">
    <source>
        <dbReference type="ARBA" id="ARBA00022729"/>
    </source>
</evidence>
<gene>
    <name evidence="6" type="ORF">A4U43_UnF10540</name>
</gene>
<evidence type="ECO:0000313" key="6">
    <source>
        <dbReference type="EMBL" id="ONK54847.1"/>
    </source>
</evidence>
<evidence type="ECO:0000259" key="5">
    <source>
        <dbReference type="PROSITE" id="PS50927"/>
    </source>
</evidence>
<dbReference type="PANTHER" id="PTHR47976:SF30">
    <property type="entry name" value="RECEPTOR-LIKE SERINE_THREONINE-PROTEIN KINASE"/>
    <property type="match status" value="1"/>
</dbReference>
<evidence type="ECO:0000256" key="1">
    <source>
        <dbReference type="ARBA" id="ARBA00022536"/>
    </source>
</evidence>
<dbReference type="InterPro" id="IPR036426">
    <property type="entry name" value="Bulb-type_lectin_dom_sf"/>
</dbReference>
<keyword evidence="7" id="KW-1185">Reference proteome</keyword>
<dbReference type="SMART" id="SM00108">
    <property type="entry name" value="B_lectin"/>
    <property type="match status" value="1"/>
</dbReference>
<evidence type="ECO:0000313" key="7">
    <source>
        <dbReference type="Proteomes" id="UP000243459"/>
    </source>
</evidence>
<feature type="domain" description="Protein kinase" evidence="4">
    <location>
        <begin position="151"/>
        <end position="253"/>
    </location>
</feature>
<keyword evidence="1" id="KW-0245">EGF-like domain</keyword>
<evidence type="ECO:0000256" key="3">
    <source>
        <dbReference type="ARBA" id="ARBA00022734"/>
    </source>
</evidence>
<dbReference type="Proteomes" id="UP000243459">
    <property type="component" value="Unassembled WGS sequence"/>
</dbReference>
<evidence type="ECO:0000259" key="4">
    <source>
        <dbReference type="PROSITE" id="PS50011"/>
    </source>
</evidence>
<feature type="domain" description="Bulb-type lectin" evidence="5">
    <location>
        <begin position="1"/>
        <end position="117"/>
    </location>
</feature>
<dbReference type="SUPFAM" id="SSF56112">
    <property type="entry name" value="Protein kinase-like (PK-like)"/>
    <property type="match status" value="1"/>
</dbReference>
<dbReference type="SUPFAM" id="SSF51110">
    <property type="entry name" value="alpha-D-mannose-specific plant lectins"/>
    <property type="match status" value="1"/>
</dbReference>
<protein>
    <recommendedName>
        <fullName evidence="8">Bulb-type lectin domain-containing protein</fullName>
    </recommendedName>
</protein>
<dbReference type="AlphaFoldDB" id="A0A1R3L5F9"/>
<dbReference type="InterPro" id="IPR001480">
    <property type="entry name" value="Bulb-type_lectin_dom"/>
</dbReference>
<dbReference type="InterPro" id="IPR011009">
    <property type="entry name" value="Kinase-like_dom_sf"/>
</dbReference>
<dbReference type="PANTHER" id="PTHR47976">
    <property type="entry name" value="G-TYPE LECTIN S-RECEPTOR-LIKE SERINE/THREONINE-PROTEIN KINASE SD2-5"/>
    <property type="match status" value="1"/>
</dbReference>
<dbReference type="Pfam" id="PF01453">
    <property type="entry name" value="B_lectin"/>
    <property type="match status" value="1"/>
</dbReference>
<dbReference type="Gene3D" id="2.90.10.30">
    <property type="match status" value="1"/>
</dbReference>
<dbReference type="GO" id="GO:0005524">
    <property type="term" value="F:ATP binding"/>
    <property type="evidence" value="ECO:0007669"/>
    <property type="project" value="InterPro"/>
</dbReference>
<dbReference type="PROSITE" id="PS50011">
    <property type="entry name" value="PROTEIN_KINASE_DOM"/>
    <property type="match status" value="1"/>
</dbReference>
<name>A0A1R3L5F9_ASPOF</name>
<dbReference type="GO" id="GO:0051707">
    <property type="term" value="P:response to other organism"/>
    <property type="evidence" value="ECO:0007669"/>
    <property type="project" value="UniProtKB-ARBA"/>
</dbReference>
<dbReference type="InterPro" id="IPR051343">
    <property type="entry name" value="G-type_lectin_kinases/EP1-like"/>
</dbReference>
<sequence length="253" mass="28527">MLGLFDYLPTFSVVTCGFFCNRIDYLGCDSFVYAAIFLHRSSYPAPVIWSANRDHPVGENATLHFSQDDNLFLKDAGDNLVWSTNIVGKSVVGMRLSKEGRLELFDSSNAKTEDSFYYLTDSWVLGQTLKEGHRLIANVSAMDWSRDGRALLDEVLIPDPLFGSSQRDNPQVSRTMDGLRVAMKRLDGVGQGAKEFLAEVKTIGNVQHINVVRLIGFCSEKSHRLLVYEYMCNGSLDKWIFYKSGDDPLDWQT</sequence>
<proteinExistence type="predicted"/>
<dbReference type="Pfam" id="PF07714">
    <property type="entry name" value="PK_Tyr_Ser-Thr"/>
    <property type="match status" value="1"/>
</dbReference>
<keyword evidence="3" id="KW-0430">Lectin</keyword>
<keyword evidence="2" id="KW-0732">Signal</keyword>
<evidence type="ECO:0008006" key="8">
    <source>
        <dbReference type="Google" id="ProtNLM"/>
    </source>
</evidence>
<accession>A0A1R3L5F9</accession>
<reference evidence="7" key="1">
    <citation type="journal article" date="2017" name="Nat. Commun.">
        <title>The asparagus genome sheds light on the origin and evolution of a young Y chromosome.</title>
        <authorList>
            <person name="Harkess A."/>
            <person name="Zhou J."/>
            <person name="Xu C."/>
            <person name="Bowers J.E."/>
            <person name="Van der Hulst R."/>
            <person name="Ayyampalayam S."/>
            <person name="Mercati F."/>
            <person name="Riccardi P."/>
            <person name="McKain M.R."/>
            <person name="Kakrana A."/>
            <person name="Tang H."/>
            <person name="Ray J."/>
            <person name="Groenendijk J."/>
            <person name="Arikit S."/>
            <person name="Mathioni S.M."/>
            <person name="Nakano M."/>
            <person name="Shan H."/>
            <person name="Telgmann-Rauber A."/>
            <person name="Kanno A."/>
            <person name="Yue Z."/>
            <person name="Chen H."/>
            <person name="Li W."/>
            <person name="Chen Y."/>
            <person name="Xu X."/>
            <person name="Zhang Y."/>
            <person name="Luo S."/>
            <person name="Chen H."/>
            <person name="Gao J."/>
            <person name="Mao Z."/>
            <person name="Pires J.C."/>
            <person name="Luo M."/>
            <person name="Kudrna D."/>
            <person name="Wing R.A."/>
            <person name="Meyers B.C."/>
            <person name="Yi K."/>
            <person name="Kong H."/>
            <person name="Lavrijsen P."/>
            <person name="Sunseri F."/>
            <person name="Falavigna A."/>
            <person name="Ye Y."/>
            <person name="Leebens-Mack J.H."/>
            <person name="Chen G."/>
        </authorList>
    </citation>
    <scope>NUCLEOTIDE SEQUENCE [LARGE SCALE GENOMIC DNA]</scope>
    <source>
        <strain evidence="7">cv. DH0086</strain>
    </source>
</reference>
<dbReference type="Gramene" id="ONK54847">
    <property type="protein sequence ID" value="ONK54847"/>
    <property type="gene ID" value="A4U43_UnF10540"/>
</dbReference>
<dbReference type="PROSITE" id="PS50927">
    <property type="entry name" value="BULB_LECTIN"/>
    <property type="match status" value="1"/>
</dbReference>